<dbReference type="Pfam" id="PF13795">
    <property type="entry name" value="HupE_UreJ_2"/>
    <property type="match status" value="1"/>
</dbReference>
<evidence type="ECO:0000256" key="1">
    <source>
        <dbReference type="SAM" id="Phobius"/>
    </source>
</evidence>
<accession>A0A7X2ZC45</accession>
<evidence type="ECO:0000313" key="3">
    <source>
        <dbReference type="Proteomes" id="UP000450917"/>
    </source>
</evidence>
<keyword evidence="1" id="KW-0812">Transmembrane</keyword>
<evidence type="ECO:0008006" key="4">
    <source>
        <dbReference type="Google" id="ProtNLM"/>
    </source>
</evidence>
<keyword evidence="1" id="KW-1133">Transmembrane helix</keyword>
<feature type="transmembrane region" description="Helical" evidence="1">
    <location>
        <begin position="97"/>
        <end position="114"/>
    </location>
</feature>
<sequence>MGYGPMDLFQAGVLHIWTGYDHLLFLFSLLLAVRRWADAAWIVTAFTAAHSATLILAAVGLLSLPPIGVETAIALSICYVAAENLGMTRPGLRRRLLLTLGFGLIHGVGFAGALEEVGLPRAYFNSSLVSFNVGVEAGQLGVVALLLPAWLKLARTEKARRTVTIAGSLLVLGLAAYWALERGGLIAGR</sequence>
<dbReference type="AlphaFoldDB" id="A0A7X2ZC45"/>
<proteinExistence type="predicted"/>
<feature type="transmembrane region" description="Helical" evidence="1">
    <location>
        <begin position="163"/>
        <end position="180"/>
    </location>
</feature>
<feature type="transmembrane region" description="Helical" evidence="1">
    <location>
        <begin position="129"/>
        <end position="151"/>
    </location>
</feature>
<reference evidence="2 3" key="1">
    <citation type="submission" date="2019-11" db="EMBL/GenBank/DDBJ databases">
        <title>Draft genome sequences of five Paenibacillus species of dairy origin.</title>
        <authorList>
            <person name="Olajide A.M."/>
            <person name="Chen S."/>
            <person name="Lapointe G."/>
        </authorList>
    </citation>
    <scope>NUCLEOTIDE SEQUENCE [LARGE SCALE GENOMIC DNA]</scope>
    <source>
        <strain evidence="2 3">2CS3</strain>
    </source>
</reference>
<dbReference type="InterPro" id="IPR032809">
    <property type="entry name" value="Put_HupE_UreJ"/>
</dbReference>
<keyword evidence="1" id="KW-0472">Membrane</keyword>
<keyword evidence="3" id="KW-1185">Reference proteome</keyword>
<protein>
    <recommendedName>
        <fullName evidence="4">HupE/UreJ family protein</fullName>
    </recommendedName>
</protein>
<evidence type="ECO:0000313" key="2">
    <source>
        <dbReference type="EMBL" id="MUG72126.1"/>
    </source>
</evidence>
<feature type="transmembrane region" description="Helical" evidence="1">
    <location>
        <begin position="12"/>
        <end position="33"/>
    </location>
</feature>
<dbReference type="Proteomes" id="UP000450917">
    <property type="component" value="Unassembled WGS sequence"/>
</dbReference>
<dbReference type="EMBL" id="WNZX01000013">
    <property type="protein sequence ID" value="MUG72126.1"/>
    <property type="molecule type" value="Genomic_DNA"/>
</dbReference>
<name>A0A7X2ZC45_9BACL</name>
<organism evidence="2 3">
    <name type="scientific">Paenibacillus validus</name>
    <dbReference type="NCBI Taxonomy" id="44253"/>
    <lineage>
        <taxon>Bacteria</taxon>
        <taxon>Bacillati</taxon>
        <taxon>Bacillota</taxon>
        <taxon>Bacilli</taxon>
        <taxon>Bacillales</taxon>
        <taxon>Paenibacillaceae</taxon>
        <taxon>Paenibacillus</taxon>
    </lineage>
</organism>
<feature type="transmembrane region" description="Helical" evidence="1">
    <location>
        <begin position="67"/>
        <end position="85"/>
    </location>
</feature>
<feature type="transmembrane region" description="Helical" evidence="1">
    <location>
        <begin position="40"/>
        <end position="61"/>
    </location>
</feature>
<gene>
    <name evidence="2" type="ORF">GNP93_15750</name>
</gene>
<comment type="caution">
    <text evidence="2">The sequence shown here is derived from an EMBL/GenBank/DDBJ whole genome shotgun (WGS) entry which is preliminary data.</text>
</comment>